<dbReference type="Pfam" id="PF01925">
    <property type="entry name" value="TauE"/>
    <property type="match status" value="1"/>
</dbReference>
<comment type="subcellular location">
    <subcellularLocation>
        <location evidence="1 8">Cell membrane</location>
        <topology evidence="1 8">Multi-pass membrane protein</topology>
    </subcellularLocation>
</comment>
<keyword evidence="4 8" id="KW-1003">Cell membrane</keyword>
<evidence type="ECO:0000256" key="8">
    <source>
        <dbReference type="RuleBase" id="RU363041"/>
    </source>
</evidence>
<dbReference type="Proteomes" id="UP000005317">
    <property type="component" value="Unassembled WGS sequence"/>
</dbReference>
<gene>
    <name evidence="9" type="ORF">Thini_4476</name>
</gene>
<keyword evidence="7 8" id="KW-0472">Membrane</keyword>
<evidence type="ECO:0000256" key="2">
    <source>
        <dbReference type="ARBA" id="ARBA00009142"/>
    </source>
</evidence>
<feature type="transmembrane region" description="Helical" evidence="8">
    <location>
        <begin position="12"/>
        <end position="39"/>
    </location>
</feature>
<proteinExistence type="inferred from homology"/>
<dbReference type="GO" id="GO:0005886">
    <property type="term" value="C:plasma membrane"/>
    <property type="evidence" value="ECO:0007669"/>
    <property type="project" value="UniProtKB-SubCell"/>
</dbReference>
<evidence type="ECO:0000256" key="3">
    <source>
        <dbReference type="ARBA" id="ARBA00022448"/>
    </source>
</evidence>
<dbReference type="InterPro" id="IPR052017">
    <property type="entry name" value="TSUP"/>
</dbReference>
<evidence type="ECO:0000256" key="7">
    <source>
        <dbReference type="ARBA" id="ARBA00023136"/>
    </source>
</evidence>
<accession>A0A656HJ04</accession>
<feature type="transmembrane region" description="Helical" evidence="8">
    <location>
        <begin position="234"/>
        <end position="252"/>
    </location>
</feature>
<feature type="transmembrane region" description="Helical" evidence="8">
    <location>
        <begin position="201"/>
        <end position="222"/>
    </location>
</feature>
<feature type="transmembrane region" description="Helical" evidence="8">
    <location>
        <begin position="104"/>
        <end position="124"/>
    </location>
</feature>
<reference evidence="10" key="1">
    <citation type="journal article" date="2011" name="Stand. Genomic Sci.">
        <title>Genome sequence of the filamentous, gliding Thiothrix nivea neotype strain (JP2(T)).</title>
        <authorList>
            <person name="Lapidus A."/>
            <person name="Nolan M."/>
            <person name="Lucas S."/>
            <person name="Glavina Del Rio T."/>
            <person name="Tice H."/>
            <person name="Cheng J.F."/>
            <person name="Tapia R."/>
            <person name="Han C."/>
            <person name="Goodwin L."/>
            <person name="Pitluck S."/>
            <person name="Liolios K."/>
            <person name="Pagani I."/>
            <person name="Ivanova N."/>
            <person name="Huntemann M."/>
            <person name="Mavromatis K."/>
            <person name="Mikhailova N."/>
            <person name="Pati A."/>
            <person name="Chen A."/>
            <person name="Palaniappan K."/>
            <person name="Land M."/>
            <person name="Brambilla E.M."/>
            <person name="Rohde M."/>
            <person name="Abt B."/>
            <person name="Verbarg S."/>
            <person name="Goker M."/>
            <person name="Bristow J."/>
            <person name="Eisen J.A."/>
            <person name="Markowitz V."/>
            <person name="Hugenholtz P."/>
            <person name="Kyrpides N.C."/>
            <person name="Klenk H.P."/>
            <person name="Woyke T."/>
        </authorList>
    </citation>
    <scope>NUCLEOTIDE SEQUENCE [LARGE SCALE GENOMIC DNA]</scope>
    <source>
        <strain evidence="10">ATCC 35100 / DSM 5205 / JP2</strain>
    </source>
</reference>
<dbReference type="AlphaFoldDB" id="A0A656HJ04"/>
<evidence type="ECO:0000313" key="9">
    <source>
        <dbReference type="EMBL" id="EIJ36951.1"/>
    </source>
</evidence>
<dbReference type="PANTHER" id="PTHR30269">
    <property type="entry name" value="TRANSMEMBRANE PROTEIN YFCA"/>
    <property type="match status" value="1"/>
</dbReference>
<protein>
    <recommendedName>
        <fullName evidence="8">Probable membrane transporter protein</fullName>
    </recommendedName>
</protein>
<keyword evidence="3" id="KW-0813">Transport</keyword>
<organism evidence="9 10">
    <name type="scientific">Thiothrix nivea (strain ATCC 35100 / DSM 5205 / JP2)</name>
    <dbReference type="NCBI Taxonomy" id="870187"/>
    <lineage>
        <taxon>Bacteria</taxon>
        <taxon>Pseudomonadati</taxon>
        <taxon>Pseudomonadota</taxon>
        <taxon>Gammaproteobacteria</taxon>
        <taxon>Thiotrichales</taxon>
        <taxon>Thiotrichaceae</taxon>
        <taxon>Thiothrix</taxon>
    </lineage>
</organism>
<evidence type="ECO:0000256" key="4">
    <source>
        <dbReference type="ARBA" id="ARBA00022475"/>
    </source>
</evidence>
<evidence type="ECO:0000256" key="5">
    <source>
        <dbReference type="ARBA" id="ARBA00022692"/>
    </source>
</evidence>
<evidence type="ECO:0000256" key="1">
    <source>
        <dbReference type="ARBA" id="ARBA00004651"/>
    </source>
</evidence>
<dbReference type="EMBL" id="JH651384">
    <property type="protein sequence ID" value="EIJ36951.1"/>
    <property type="molecule type" value="Genomic_DNA"/>
</dbReference>
<dbReference type="PANTHER" id="PTHR30269:SF37">
    <property type="entry name" value="MEMBRANE TRANSPORTER PROTEIN"/>
    <property type="match status" value="1"/>
</dbReference>
<keyword evidence="6 8" id="KW-1133">Transmembrane helix</keyword>
<sequence length="253" mass="27494">MFEWHDFFLNESIYFIAISVCIAGLIRGFAGFGAAMAMIPLLSLAIGPEKAVLLVSCIEIIGSVQLLPEAIKNTSFFHLKLLSLSAIISVPIGVYILTILEPEIIITLMSIVVLSFVLAMFLGWKNQNGYTSNGMLIAGGISGFLAGSTGMAGPPIILYMISPEKLNPNVARGTLITYFAITGIATFLFLLYMGKNPLSTIGAYIIILTPLFLISTYFGTLFFQKSGLKHYKKVALILLSIISIYTLVKSYIV</sequence>
<comment type="similarity">
    <text evidence="2 8">Belongs to the 4-toluene sulfonate uptake permease (TSUP) (TC 2.A.102) family.</text>
</comment>
<dbReference type="InterPro" id="IPR002781">
    <property type="entry name" value="TM_pro_TauE-like"/>
</dbReference>
<keyword evidence="10" id="KW-1185">Reference proteome</keyword>
<feature type="transmembrane region" description="Helical" evidence="8">
    <location>
        <begin position="136"/>
        <end position="161"/>
    </location>
</feature>
<feature type="transmembrane region" description="Helical" evidence="8">
    <location>
        <begin position="173"/>
        <end position="195"/>
    </location>
</feature>
<name>A0A656HJ04_THINJ</name>
<evidence type="ECO:0000256" key="6">
    <source>
        <dbReference type="ARBA" id="ARBA00022989"/>
    </source>
</evidence>
<dbReference type="RefSeq" id="WP_002710814.1">
    <property type="nucleotide sequence ID" value="NZ_JH651384.1"/>
</dbReference>
<keyword evidence="5 8" id="KW-0812">Transmembrane</keyword>
<feature type="transmembrane region" description="Helical" evidence="8">
    <location>
        <begin position="77"/>
        <end position="97"/>
    </location>
</feature>
<evidence type="ECO:0000313" key="10">
    <source>
        <dbReference type="Proteomes" id="UP000005317"/>
    </source>
</evidence>